<dbReference type="Gene3D" id="2.40.128.20">
    <property type="match status" value="1"/>
</dbReference>
<dbReference type="AlphaFoldDB" id="A0A0B6XZK0"/>
<reference evidence="1" key="1">
    <citation type="submission" date="2014-12" db="EMBL/GenBank/DDBJ databases">
        <title>Insight into the proteome of Arion vulgaris.</title>
        <authorList>
            <person name="Aradska J."/>
            <person name="Bulat T."/>
            <person name="Smidak R."/>
            <person name="Sarate P."/>
            <person name="Gangsoo J."/>
            <person name="Sialana F."/>
            <person name="Bilban M."/>
            <person name="Lubec G."/>
        </authorList>
    </citation>
    <scope>NUCLEOTIDE SEQUENCE</scope>
    <source>
        <tissue evidence="1">Skin</tissue>
    </source>
</reference>
<gene>
    <name evidence="1" type="primary">ORF5703</name>
</gene>
<sequence length="133" mass="14706">MEAFCGKWTPDVNSVKGAVEYLTTVAAPESQIEEIRNTTLVEIALDDDIFSVTNYIEGKGSRTDVMKLGEDTSSESPDGVIILSNTRFENNCLITVLSIYDVDIKVVRRIQDGVMVCEFTSSGKTLTFNLIRT</sequence>
<organism evidence="1">
    <name type="scientific">Arion vulgaris</name>
    <dbReference type="NCBI Taxonomy" id="1028688"/>
    <lineage>
        <taxon>Eukaryota</taxon>
        <taxon>Metazoa</taxon>
        <taxon>Spiralia</taxon>
        <taxon>Lophotrochozoa</taxon>
        <taxon>Mollusca</taxon>
        <taxon>Gastropoda</taxon>
        <taxon>Heterobranchia</taxon>
        <taxon>Euthyneura</taxon>
        <taxon>Panpulmonata</taxon>
        <taxon>Eupulmonata</taxon>
        <taxon>Stylommatophora</taxon>
        <taxon>Helicina</taxon>
        <taxon>Arionoidea</taxon>
        <taxon>Arionidae</taxon>
        <taxon>Arion</taxon>
    </lineage>
</organism>
<dbReference type="EMBL" id="HACG01002066">
    <property type="protein sequence ID" value="CEK48931.1"/>
    <property type="molecule type" value="Transcribed_RNA"/>
</dbReference>
<proteinExistence type="predicted"/>
<protein>
    <recommendedName>
        <fullName evidence="2">Lipocalin/cytosolic fatty-acid binding domain-containing protein</fullName>
    </recommendedName>
</protein>
<dbReference type="InterPro" id="IPR012674">
    <property type="entry name" value="Calycin"/>
</dbReference>
<evidence type="ECO:0008006" key="2">
    <source>
        <dbReference type="Google" id="ProtNLM"/>
    </source>
</evidence>
<dbReference type="GO" id="GO:0008289">
    <property type="term" value="F:lipid binding"/>
    <property type="evidence" value="ECO:0007669"/>
    <property type="project" value="UniProtKB-KW"/>
</dbReference>
<accession>A0A0B6XZK0</accession>
<dbReference type="SUPFAM" id="SSF50814">
    <property type="entry name" value="Lipocalins"/>
    <property type="match status" value="1"/>
</dbReference>
<name>A0A0B6XZK0_9EUPU</name>
<evidence type="ECO:0000313" key="1">
    <source>
        <dbReference type="EMBL" id="CEK48931.1"/>
    </source>
</evidence>